<dbReference type="Proteomes" id="UP000294352">
    <property type="component" value="Segment"/>
</dbReference>
<dbReference type="EMBL" id="MH979674">
    <property type="protein sequence ID" value="AZS49139.1"/>
    <property type="molecule type" value="Genomic_DNA"/>
</dbReference>
<reference evidence="2" key="1">
    <citation type="submission" date="2018-09" db="EMBL/GenBank/DDBJ databases">
        <title>Genomic Characterization And Animal Model Therapeutic Studies of Bacteriophage RLP, with a Unique Feature of Plaque Enhancement after treating at High Temperatures.</title>
        <authorList>
            <person name="Alvi I.A."/>
            <person name="Asif M."/>
            <person name="Tabassum R."/>
            <person name="Abbas Z."/>
            <person name="Rehman S.U."/>
        </authorList>
    </citation>
    <scope>NUCLEOTIDE SEQUENCE [LARGE SCALE GENOMIC DNA]</scope>
</reference>
<name>A0A455NTG1_9CAUD</name>
<keyword evidence="2" id="KW-1185">Reference proteome</keyword>
<accession>A0A455NTG1</accession>
<proteinExistence type="predicted"/>
<protein>
    <submittedName>
        <fullName evidence="1">Uncharacterized protein</fullName>
    </submittedName>
</protein>
<evidence type="ECO:0000313" key="2">
    <source>
        <dbReference type="Proteomes" id="UP000294352"/>
    </source>
</evidence>
<organism evidence="1 2">
    <name type="scientific">Pseudomonas phage RLP</name>
    <dbReference type="NCBI Taxonomy" id="2483418"/>
    <lineage>
        <taxon>Viruses</taxon>
        <taxon>Duplodnaviria</taxon>
        <taxon>Heunggongvirae</taxon>
        <taxon>Uroviricota</taxon>
        <taxon>Caudoviricetes</taxon>
        <taxon>Autographivirales</taxon>
        <taxon>Autoscriptoviridae</taxon>
        <taxon>Krylovirinae</taxon>
        <taxon>Phikmvvirus</taxon>
        <taxon>Phikmvvirus RLP</taxon>
    </lineage>
</organism>
<evidence type="ECO:0000313" key="1">
    <source>
        <dbReference type="EMBL" id="AZS49139.1"/>
    </source>
</evidence>
<gene>
    <name evidence="1" type="ORF">RLP_0006</name>
</gene>
<sequence>MAAKRKILWKVSPHEIFLNVHVIRAHEVFDGGVNYVTGYITKSDTESPEWPQYFQAVIQEMQDTLLSQCKLAVERWFRAEIISIGEWREYRAMTLEEAAGMAEAEFGQDDIGRVIERR</sequence>